<reference evidence="1" key="1">
    <citation type="submission" date="2017-03" db="EMBL/GenBank/DDBJ databases">
        <title>The mitochondrial genome of the carnivorous plant Utricularia reniformis (Lentibulariaceae): structure, comparative analysis and evolutionary landmarks.</title>
        <authorList>
            <person name="Silva S.R."/>
            <person name="Alvarenga D.O."/>
            <person name="Michael T.P."/>
            <person name="Miranda V.F.O."/>
            <person name="Varani A.M."/>
        </authorList>
    </citation>
    <scope>NUCLEOTIDE SEQUENCE</scope>
</reference>
<dbReference type="EMBL" id="KY774314">
    <property type="protein sequence ID" value="ART32187.1"/>
    <property type="molecule type" value="Genomic_DNA"/>
</dbReference>
<sequence>MQPLAYYLIEASLPELTSCLPFLPVYLPYGLDPFPQKLFIYLALPYSIGLCQTK</sequence>
<proteinExistence type="predicted"/>
<keyword evidence="1" id="KW-0496">Mitochondrion</keyword>
<dbReference type="AlphaFoldDB" id="A0A1Y0B475"/>
<evidence type="ECO:0000313" key="1">
    <source>
        <dbReference type="EMBL" id="ART32187.1"/>
    </source>
</evidence>
<protein>
    <submittedName>
        <fullName evidence="1">Uncharacterized protein</fullName>
    </submittedName>
</protein>
<organism evidence="1">
    <name type="scientific">Utricularia reniformis</name>
    <dbReference type="NCBI Taxonomy" id="192314"/>
    <lineage>
        <taxon>Eukaryota</taxon>
        <taxon>Viridiplantae</taxon>
        <taxon>Streptophyta</taxon>
        <taxon>Embryophyta</taxon>
        <taxon>Tracheophyta</taxon>
        <taxon>Spermatophyta</taxon>
        <taxon>Magnoliopsida</taxon>
        <taxon>eudicotyledons</taxon>
        <taxon>Gunneridae</taxon>
        <taxon>Pentapetalae</taxon>
        <taxon>asterids</taxon>
        <taxon>lamiids</taxon>
        <taxon>Lamiales</taxon>
        <taxon>Lentibulariaceae</taxon>
        <taxon>Utricularia</taxon>
    </lineage>
</organism>
<name>A0A1Y0B475_9LAMI</name>
<accession>A0A1Y0B475</accession>
<geneLocation type="mitochondrion" evidence="1"/>
<gene>
    <name evidence="1" type="ORF">AEK19_MT2028</name>
</gene>